<name>A0ABU0ZQC6_9ACTN</name>
<keyword evidence="2" id="KW-1185">Reference proteome</keyword>
<sequence>MKLRVYGMAAEVAAFADLLRPSVTGRSAAGPDAARDAAHRDWVRRYVTFDLYGEAADPDPTAPRCPWCKLPYILDQHGPAKGGMSWSCRRCARTFIHAEGGVYLAAAEDVATLQVGDLVLLHVGWRTVFDVRVTRDEVEIRTDVPTDPLTGFRLRRVLTRREIKPWHDGPTYPLLVHVVRDGQRAVRDL</sequence>
<gene>
    <name evidence="1" type="ORF">RB614_32255</name>
</gene>
<dbReference type="EMBL" id="JAVHUY010000039">
    <property type="protein sequence ID" value="MDQ7909205.1"/>
    <property type="molecule type" value="Genomic_DNA"/>
</dbReference>
<dbReference type="Proteomes" id="UP001230908">
    <property type="component" value="Unassembled WGS sequence"/>
</dbReference>
<protein>
    <submittedName>
        <fullName evidence="1">Uncharacterized protein</fullName>
    </submittedName>
</protein>
<accession>A0ABU0ZQC6</accession>
<organism evidence="1 2">
    <name type="scientific">Phytohabitans maris</name>
    <dbReference type="NCBI Taxonomy" id="3071409"/>
    <lineage>
        <taxon>Bacteria</taxon>
        <taxon>Bacillati</taxon>
        <taxon>Actinomycetota</taxon>
        <taxon>Actinomycetes</taxon>
        <taxon>Micromonosporales</taxon>
        <taxon>Micromonosporaceae</taxon>
    </lineage>
</organism>
<evidence type="ECO:0000313" key="1">
    <source>
        <dbReference type="EMBL" id="MDQ7909205.1"/>
    </source>
</evidence>
<reference evidence="1 2" key="1">
    <citation type="submission" date="2023-08" db="EMBL/GenBank/DDBJ databases">
        <title>Phytohabitans sansha sp. nov., isolated from marine sediment.</title>
        <authorList>
            <person name="Zhao Y."/>
            <person name="Yi K."/>
        </authorList>
    </citation>
    <scope>NUCLEOTIDE SEQUENCE [LARGE SCALE GENOMIC DNA]</scope>
    <source>
        <strain evidence="1 2">ZYX-F-186</strain>
    </source>
</reference>
<proteinExistence type="predicted"/>
<comment type="caution">
    <text evidence="1">The sequence shown here is derived from an EMBL/GenBank/DDBJ whole genome shotgun (WGS) entry which is preliminary data.</text>
</comment>
<dbReference type="RefSeq" id="WP_308716463.1">
    <property type="nucleotide sequence ID" value="NZ_JAVHUY010000039.1"/>
</dbReference>
<evidence type="ECO:0000313" key="2">
    <source>
        <dbReference type="Proteomes" id="UP001230908"/>
    </source>
</evidence>